<evidence type="ECO:0000313" key="2">
    <source>
        <dbReference type="EMBL" id="QES46556.1"/>
    </source>
</evidence>
<accession>A0A5P2CUG7</accession>
<feature type="region of interest" description="Disordered" evidence="1">
    <location>
        <begin position="178"/>
        <end position="212"/>
    </location>
</feature>
<reference evidence="2 3" key="1">
    <citation type="submission" date="2018-05" db="EMBL/GenBank/DDBJ databases">
        <title>Streptomyces venezuelae.</title>
        <authorList>
            <person name="Kim W."/>
            <person name="Lee N."/>
            <person name="Cho B.-K."/>
        </authorList>
    </citation>
    <scope>NUCLEOTIDE SEQUENCE [LARGE SCALE GENOMIC DNA]</scope>
    <source>
        <strain evidence="2 3">ATCC 21782</strain>
    </source>
</reference>
<gene>
    <name evidence="2" type="ORF">DEJ50_00485</name>
</gene>
<dbReference type="AlphaFoldDB" id="A0A5P2CUG7"/>
<dbReference type="EMBL" id="CP029190">
    <property type="protein sequence ID" value="QES46556.1"/>
    <property type="molecule type" value="Genomic_DNA"/>
</dbReference>
<proteinExistence type="predicted"/>
<dbReference type="Proteomes" id="UP000325211">
    <property type="component" value="Chromosome"/>
</dbReference>
<organism evidence="2 3">
    <name type="scientific">Streptomyces venezuelae</name>
    <dbReference type="NCBI Taxonomy" id="54571"/>
    <lineage>
        <taxon>Bacteria</taxon>
        <taxon>Bacillati</taxon>
        <taxon>Actinomycetota</taxon>
        <taxon>Actinomycetes</taxon>
        <taxon>Kitasatosporales</taxon>
        <taxon>Streptomycetaceae</taxon>
        <taxon>Streptomyces</taxon>
    </lineage>
</organism>
<evidence type="ECO:0000256" key="1">
    <source>
        <dbReference type="SAM" id="MobiDB-lite"/>
    </source>
</evidence>
<dbReference type="RefSeq" id="WP_150205419.1">
    <property type="nucleotide sequence ID" value="NZ_CP029190.1"/>
</dbReference>
<feature type="compositionally biased region" description="Low complexity" evidence="1">
    <location>
        <begin position="246"/>
        <end position="283"/>
    </location>
</feature>
<name>A0A5P2CUG7_STRVZ</name>
<feature type="compositionally biased region" description="Low complexity" evidence="1">
    <location>
        <begin position="188"/>
        <end position="199"/>
    </location>
</feature>
<feature type="region of interest" description="Disordered" evidence="1">
    <location>
        <begin position="1"/>
        <end position="30"/>
    </location>
</feature>
<evidence type="ECO:0000313" key="3">
    <source>
        <dbReference type="Proteomes" id="UP000325211"/>
    </source>
</evidence>
<feature type="compositionally biased region" description="Gly residues" evidence="1">
    <location>
        <begin position="178"/>
        <end position="187"/>
    </location>
</feature>
<feature type="region of interest" description="Disordered" evidence="1">
    <location>
        <begin position="229"/>
        <end position="305"/>
    </location>
</feature>
<protein>
    <submittedName>
        <fullName evidence="2">Uncharacterized protein</fullName>
    </submittedName>
</protein>
<feature type="compositionally biased region" description="Gly residues" evidence="1">
    <location>
        <begin position="234"/>
        <end position="245"/>
    </location>
</feature>
<feature type="region of interest" description="Disordered" evidence="1">
    <location>
        <begin position="102"/>
        <end position="123"/>
    </location>
</feature>
<sequence>MPAASGEGEQITCTQGIPAGTTLTGSGGPDTIDITGTVDGTVDAGEGASQITIRGVDSKEPDAKGGSAIGATGRVIAPKATSVTATGGNAPDMAMILKEEQTQDETGTPVAAGAGNRGSIEAGDGTTVTVTGGLGCHAAGPSEVDCGGGTGNAGTITGSAATKVVATGGAGAEGGVEISGGTGGAGNTGTITAGEVEVTGGKGGDGLDGRDGTRGGYIVNKVFVINGSDATDGSSGGDGGPGHGYASGADGSETSTAGATPTASGPEPPRARTAPTAPMARPEQAVPVPATTTAKRSRPTTPTPP</sequence>